<name>A0A109BAS5_HYPSL</name>
<comment type="caution">
    <text evidence="1">The sequence shown here is derived from an EMBL/GenBank/DDBJ whole genome shotgun (WGS) entry which is preliminary data.</text>
</comment>
<evidence type="ECO:0000313" key="2">
    <source>
        <dbReference type="Proteomes" id="UP000059074"/>
    </source>
</evidence>
<dbReference type="PATRIC" id="fig|121290.4.peg.3553"/>
<sequence>MRILPLFHLTSKGLMPINPLALPTFARGTFISSRKAV</sequence>
<protein>
    <submittedName>
        <fullName evidence="1">Uncharacterized protein</fullName>
    </submittedName>
</protein>
<dbReference type="AlphaFoldDB" id="A0A109BAS5"/>
<dbReference type="EMBL" id="LMTR01000081">
    <property type="protein sequence ID" value="KWT65358.1"/>
    <property type="molecule type" value="Genomic_DNA"/>
</dbReference>
<proteinExistence type="predicted"/>
<organism evidence="1 2">
    <name type="scientific">Hyphomicrobium sulfonivorans</name>
    <dbReference type="NCBI Taxonomy" id="121290"/>
    <lineage>
        <taxon>Bacteria</taxon>
        <taxon>Pseudomonadati</taxon>
        <taxon>Pseudomonadota</taxon>
        <taxon>Alphaproteobacteria</taxon>
        <taxon>Hyphomicrobiales</taxon>
        <taxon>Hyphomicrobiaceae</taxon>
        <taxon>Hyphomicrobium</taxon>
    </lineage>
</organism>
<gene>
    <name evidence="1" type="ORF">APY04_2819</name>
</gene>
<keyword evidence="2" id="KW-1185">Reference proteome</keyword>
<reference evidence="1 2" key="1">
    <citation type="submission" date="2015-10" db="EMBL/GenBank/DDBJ databases">
        <title>Transcriptomic analysis of a linuron degrading triple-species bacterial consortium.</title>
        <authorList>
            <person name="Albers P."/>
        </authorList>
    </citation>
    <scope>NUCLEOTIDE SEQUENCE [LARGE SCALE GENOMIC DNA]</scope>
    <source>
        <strain evidence="1 2">WDL6</strain>
    </source>
</reference>
<accession>A0A109BAS5</accession>
<dbReference type="Proteomes" id="UP000059074">
    <property type="component" value="Unassembled WGS sequence"/>
</dbReference>
<evidence type="ECO:0000313" key="1">
    <source>
        <dbReference type="EMBL" id="KWT65358.1"/>
    </source>
</evidence>